<keyword evidence="2" id="KW-1185">Reference proteome</keyword>
<organism evidence="1 2">
    <name type="scientific">Staurois parvus</name>
    <dbReference type="NCBI Taxonomy" id="386267"/>
    <lineage>
        <taxon>Eukaryota</taxon>
        <taxon>Metazoa</taxon>
        <taxon>Chordata</taxon>
        <taxon>Craniata</taxon>
        <taxon>Vertebrata</taxon>
        <taxon>Euteleostomi</taxon>
        <taxon>Amphibia</taxon>
        <taxon>Batrachia</taxon>
        <taxon>Anura</taxon>
        <taxon>Neobatrachia</taxon>
        <taxon>Ranoidea</taxon>
        <taxon>Ranidae</taxon>
        <taxon>Staurois</taxon>
    </lineage>
</organism>
<sequence>MIGTIPCSDNCRALMISALMISAQQCLPLMPPISVQQYHPPVLPSS</sequence>
<reference evidence="1" key="1">
    <citation type="submission" date="2023-05" db="EMBL/GenBank/DDBJ databases">
        <authorList>
            <person name="Stuckert A."/>
        </authorList>
    </citation>
    <scope>NUCLEOTIDE SEQUENCE</scope>
</reference>
<evidence type="ECO:0000313" key="1">
    <source>
        <dbReference type="EMBL" id="CAI9565514.1"/>
    </source>
</evidence>
<proteinExistence type="predicted"/>
<protein>
    <submittedName>
        <fullName evidence="1">Uncharacterized protein</fullName>
    </submittedName>
</protein>
<accession>A0ABN9CZ67</accession>
<comment type="caution">
    <text evidence="1">The sequence shown here is derived from an EMBL/GenBank/DDBJ whole genome shotgun (WGS) entry which is preliminary data.</text>
</comment>
<dbReference type="Proteomes" id="UP001162483">
    <property type="component" value="Unassembled WGS sequence"/>
</dbReference>
<name>A0ABN9CZ67_9NEOB</name>
<dbReference type="EMBL" id="CATNWA010013588">
    <property type="protein sequence ID" value="CAI9565514.1"/>
    <property type="molecule type" value="Genomic_DNA"/>
</dbReference>
<gene>
    <name evidence="1" type="ORF">SPARVUS_LOCUS6083950</name>
</gene>
<evidence type="ECO:0000313" key="2">
    <source>
        <dbReference type="Proteomes" id="UP001162483"/>
    </source>
</evidence>